<dbReference type="KEGG" id="ddh:Desde_1403"/>
<feature type="transmembrane region" description="Helical" evidence="5">
    <location>
        <begin position="246"/>
        <end position="267"/>
    </location>
</feature>
<comment type="subcellular location">
    <subcellularLocation>
        <location evidence="1">Membrane</location>
        <topology evidence="1">Multi-pass membrane protein</topology>
    </subcellularLocation>
</comment>
<dbReference type="EMBL" id="CP003348">
    <property type="protein sequence ID" value="AFL99826.1"/>
    <property type="molecule type" value="Genomic_DNA"/>
</dbReference>
<dbReference type="eggNOG" id="COG0619">
    <property type="taxonomic scope" value="Bacteria"/>
</dbReference>
<keyword evidence="3 5" id="KW-1133">Transmembrane helix</keyword>
<name>I4A792_DESDJ</name>
<dbReference type="GO" id="GO:0005886">
    <property type="term" value="C:plasma membrane"/>
    <property type="evidence" value="ECO:0007669"/>
    <property type="project" value="UniProtKB-ARBA"/>
</dbReference>
<dbReference type="STRING" id="756499.Desde_1403"/>
<proteinExistence type="predicted"/>
<keyword evidence="7" id="KW-1185">Reference proteome</keyword>
<evidence type="ECO:0008006" key="8">
    <source>
        <dbReference type="Google" id="ProtNLM"/>
    </source>
</evidence>
<feature type="transmembrane region" description="Helical" evidence="5">
    <location>
        <begin position="50"/>
        <end position="68"/>
    </location>
</feature>
<reference evidence="6 7" key="2">
    <citation type="journal article" date="2015" name="J. Bacteriol.">
        <title>Genomic, proteomic, and biochemical analysis of the organohalide respiratory pathway in Desulfitobacterium dehalogenans.</title>
        <authorList>
            <person name="Kruse T."/>
            <person name="van de Pas B.A."/>
            <person name="Atteia A."/>
            <person name="Krab K."/>
            <person name="Hagen W.R."/>
            <person name="Goodwin L."/>
            <person name="Chain P."/>
            <person name="Boeren S."/>
            <person name="Maphosa F."/>
            <person name="Schraa G."/>
            <person name="de Vos W.M."/>
            <person name="van der Oost J."/>
            <person name="Smidt H."/>
            <person name="Stams A.J."/>
        </authorList>
    </citation>
    <scope>NUCLEOTIDE SEQUENCE [LARGE SCALE GENOMIC DNA]</scope>
    <source>
        <strain evidence="7">ATCC 51507 / DSM 9161 / JW/IU-DC1</strain>
    </source>
</reference>
<sequence length="271" mass="31362">MAKDLTAIHSDEENKGLNKAEYFRMDGLVKLILAILLMVMPFWFRYPLSFGLLSIYLILIAWVFKVDLRTIAISGASFGIIVLIPYFFGLLMNALFFYFSRNPMFAFQGFGAVFLRLFKIFVIWYISILYFHTTPMRTFIGMLDKFLMPLKRLGLPVQDYLKVVMCIVDQLKDTGSEVKKSLGEKMRAVVGEERRKLRINVKGISQIIVNLIVDSFEKIDKIQEYVDKVSPEELYHYRFKFTLKDGVALVSFVVFLGIIWIIENGIINGIL</sequence>
<feature type="transmembrane region" description="Helical" evidence="5">
    <location>
        <begin position="80"/>
        <end position="99"/>
    </location>
</feature>
<dbReference type="InterPro" id="IPR003339">
    <property type="entry name" value="ABC/ECF_trnsptr_transmembrane"/>
</dbReference>
<keyword evidence="2 5" id="KW-0812">Transmembrane</keyword>
<dbReference type="CDD" id="cd16914">
    <property type="entry name" value="EcfT"/>
    <property type="match status" value="1"/>
</dbReference>
<evidence type="ECO:0000256" key="4">
    <source>
        <dbReference type="ARBA" id="ARBA00023136"/>
    </source>
</evidence>
<dbReference type="OrthoDB" id="1806713at2"/>
<dbReference type="HOGENOM" id="CLU_1037181_0_0_9"/>
<accession>I4A792</accession>
<evidence type="ECO:0000256" key="1">
    <source>
        <dbReference type="ARBA" id="ARBA00004141"/>
    </source>
</evidence>
<evidence type="ECO:0000313" key="7">
    <source>
        <dbReference type="Proteomes" id="UP000006053"/>
    </source>
</evidence>
<evidence type="ECO:0000256" key="3">
    <source>
        <dbReference type="ARBA" id="ARBA00022989"/>
    </source>
</evidence>
<protein>
    <recommendedName>
        <fullName evidence="8">Energy-coupling factor transporter transmembrane protein EcfT</fullName>
    </recommendedName>
</protein>
<reference evidence="7" key="1">
    <citation type="submission" date="2012-06" db="EMBL/GenBank/DDBJ databases">
        <title>Complete sequence of Desulfitobacterium dehalogenans ATCC 51507.</title>
        <authorList>
            <person name="Lucas S."/>
            <person name="Han J."/>
            <person name="Lapidus A."/>
            <person name="Cheng J.-F."/>
            <person name="Goodwin L."/>
            <person name="Pitluck S."/>
            <person name="Peters L."/>
            <person name="Ovchinnikova G."/>
            <person name="Teshima H."/>
            <person name="Detter J.C."/>
            <person name="Han C."/>
            <person name="Tapia R."/>
            <person name="Land M."/>
            <person name="Hauser L."/>
            <person name="Kyrpides N."/>
            <person name="Ivanova N."/>
            <person name="Pagani I."/>
            <person name="Kruse T."/>
            <person name="de Vos W.M."/>
            <person name="Smidt H."/>
            <person name="Woyke T."/>
        </authorList>
    </citation>
    <scope>NUCLEOTIDE SEQUENCE [LARGE SCALE GENOMIC DNA]</scope>
    <source>
        <strain evidence="7">ATCC 51507 / DSM 9161 / JW/IU-DC1</strain>
    </source>
</reference>
<evidence type="ECO:0000256" key="2">
    <source>
        <dbReference type="ARBA" id="ARBA00022692"/>
    </source>
</evidence>
<evidence type="ECO:0000256" key="5">
    <source>
        <dbReference type="SAM" id="Phobius"/>
    </source>
</evidence>
<dbReference type="Proteomes" id="UP000006053">
    <property type="component" value="Chromosome"/>
</dbReference>
<evidence type="ECO:0000313" key="6">
    <source>
        <dbReference type="EMBL" id="AFL99826.1"/>
    </source>
</evidence>
<dbReference type="RefSeq" id="WP_014793316.1">
    <property type="nucleotide sequence ID" value="NC_018017.1"/>
</dbReference>
<dbReference type="AlphaFoldDB" id="I4A792"/>
<gene>
    <name evidence="6" type="ordered locus">Desde_1403</name>
</gene>
<keyword evidence="4 5" id="KW-0472">Membrane</keyword>
<feature type="transmembrane region" description="Helical" evidence="5">
    <location>
        <begin position="105"/>
        <end position="131"/>
    </location>
</feature>
<dbReference type="Pfam" id="PF02361">
    <property type="entry name" value="CbiQ"/>
    <property type="match status" value="1"/>
</dbReference>
<organism evidence="6 7">
    <name type="scientific">Desulfitobacterium dehalogenans (strain ATCC 51507 / DSM 9161 / JW/IU-DC1)</name>
    <dbReference type="NCBI Taxonomy" id="756499"/>
    <lineage>
        <taxon>Bacteria</taxon>
        <taxon>Bacillati</taxon>
        <taxon>Bacillota</taxon>
        <taxon>Clostridia</taxon>
        <taxon>Eubacteriales</taxon>
        <taxon>Desulfitobacteriaceae</taxon>
        <taxon>Desulfitobacterium</taxon>
    </lineage>
</organism>